<dbReference type="InterPro" id="IPR003961">
    <property type="entry name" value="FN3_dom"/>
</dbReference>
<dbReference type="ExpressionAtlas" id="W6RRX6">
    <property type="expression patterns" value="baseline and differential"/>
</dbReference>
<dbReference type="SUPFAM" id="SSF49265">
    <property type="entry name" value="Fibronectin type III"/>
    <property type="match status" value="1"/>
</dbReference>
<feature type="compositionally biased region" description="Basic and acidic residues" evidence="5">
    <location>
        <begin position="183"/>
        <end position="194"/>
    </location>
</feature>
<dbReference type="PROSITE" id="PS50853">
    <property type="entry name" value="FN3"/>
    <property type="match status" value="1"/>
</dbReference>
<dbReference type="Gene3D" id="2.60.40.10">
    <property type="entry name" value="Immunoglobulins"/>
    <property type="match status" value="1"/>
</dbReference>
<evidence type="ECO:0000256" key="6">
    <source>
        <dbReference type="SAM" id="Phobius"/>
    </source>
</evidence>
<organism evidence="9 10">
    <name type="scientific">Caenorhabditis elegans</name>
    <dbReference type="NCBI Taxonomy" id="6239"/>
    <lineage>
        <taxon>Eukaryota</taxon>
        <taxon>Metazoa</taxon>
        <taxon>Ecdysozoa</taxon>
        <taxon>Nematoda</taxon>
        <taxon>Chromadorea</taxon>
        <taxon>Rhabditida</taxon>
        <taxon>Rhabditina</taxon>
        <taxon>Rhabditomorpha</taxon>
        <taxon>Rhabditoidea</taxon>
        <taxon>Rhabditidae</taxon>
        <taxon>Peloderinae</taxon>
        <taxon>Caenorhabditis</taxon>
    </lineage>
</organism>
<feature type="transmembrane region" description="Helical" evidence="6">
    <location>
        <begin position="134"/>
        <end position="158"/>
    </location>
</feature>
<dbReference type="Pfam" id="PF13882">
    <property type="entry name" value="Bravo_FIGEY"/>
    <property type="match status" value="1"/>
</dbReference>
<evidence type="ECO:0000256" key="2">
    <source>
        <dbReference type="ARBA" id="ARBA00022692"/>
    </source>
</evidence>
<evidence type="ECO:0000256" key="1">
    <source>
        <dbReference type="ARBA" id="ARBA00004167"/>
    </source>
</evidence>
<protein>
    <submittedName>
        <fullName evidence="9">Fibronectin type-III domain-containing protein</fullName>
    </submittedName>
</protein>
<feature type="region of interest" description="Disordered" evidence="5">
    <location>
        <begin position="166"/>
        <end position="221"/>
    </location>
</feature>
<dbReference type="HOGENOM" id="CLU_096603_0_0_1"/>
<dbReference type="GeneID" id="177602"/>
<dbReference type="CTD" id="177602"/>
<dbReference type="Proteomes" id="UP000001940">
    <property type="component" value="Chromosome IV"/>
</dbReference>
<dbReference type="InterPro" id="IPR026966">
    <property type="entry name" value="Neurofascin/L1/NrCAM_C"/>
</dbReference>
<dbReference type="Bgee" id="WBGene00004732">
    <property type="expression patterns" value="Expressed in pharyngeal muscle cell (C elegans) and 4 other cell types or tissues"/>
</dbReference>
<keyword evidence="7" id="KW-0732">Signal</keyword>
<keyword evidence="12" id="KW-1267">Proteomics identification</keyword>
<evidence type="ECO:0000259" key="8">
    <source>
        <dbReference type="PROSITE" id="PS50853"/>
    </source>
</evidence>
<evidence type="ECO:0000313" key="10">
    <source>
        <dbReference type="Proteomes" id="UP000001940"/>
    </source>
</evidence>
<evidence type="ECO:0000256" key="4">
    <source>
        <dbReference type="ARBA" id="ARBA00023136"/>
    </source>
</evidence>
<dbReference type="AGR" id="WB:WBGene00004732"/>
<sequence>MFHIISFLLFTHLRFLASAPNSVDPGVPSLVENAIGDKYFNVSFRPAKYDDESRAPVGNTYEVQYKPQDADEWETVKPADDGLTVHVDGLSPGTKYDVRVAALQVDPEGGETTKTLSGISKITTTGTSSRERNVYLLILLLLILLLLLIICCICCVVCRQRGQNYPVSQREREQGREPILGKPDYKTDDDEKRSLTGSKAESETDSMAQYGDTDPGVFTEDGSFIAVSGQYVPQKSLMPAERPEKGSTSTFV</sequence>
<evidence type="ECO:0007829" key="12">
    <source>
        <dbReference type="PeptideAtlas" id="W6RRX6"/>
    </source>
</evidence>
<dbReference type="InterPro" id="IPR013783">
    <property type="entry name" value="Ig-like_fold"/>
</dbReference>
<dbReference type="CDD" id="cd00063">
    <property type="entry name" value="FN3"/>
    <property type="match status" value="1"/>
</dbReference>
<dbReference type="AlphaFoldDB" id="W6RRX6"/>
<feature type="domain" description="Fibronectin type-III" evidence="8">
    <location>
        <begin position="24"/>
        <end position="123"/>
    </location>
</feature>
<reference evidence="9 10" key="1">
    <citation type="journal article" date="1998" name="Science">
        <title>Genome sequence of the nematode C. elegans: a platform for investigating biology.</title>
        <authorList>
            <consortium name="The C. elegans sequencing consortium"/>
            <person name="Sulson J.E."/>
            <person name="Waterston R."/>
        </authorList>
    </citation>
    <scope>NUCLEOTIDE SEQUENCE [LARGE SCALE GENOMIC DNA]</scope>
    <source>
        <strain evidence="9 10">Bristol N2</strain>
    </source>
</reference>
<evidence type="ECO:0000256" key="3">
    <source>
        <dbReference type="ARBA" id="ARBA00022989"/>
    </source>
</evidence>
<dbReference type="RefSeq" id="NP_001294161.1">
    <property type="nucleotide sequence ID" value="NM_001307232.3"/>
</dbReference>
<accession>W6RRX6</accession>
<gene>
    <name evidence="9 11" type="primary">sax-7</name>
    <name evidence="11" type="ORF">C18F3.2</name>
    <name evidence="9" type="ORF">CELE_C18F3.2</name>
</gene>
<dbReference type="InterPro" id="IPR036116">
    <property type="entry name" value="FN3_sf"/>
</dbReference>
<keyword evidence="3 6" id="KW-1133">Transmembrane helix</keyword>
<dbReference type="EMBL" id="BX284604">
    <property type="protein sequence ID" value="CDM63516.1"/>
    <property type="molecule type" value="Genomic_DNA"/>
</dbReference>
<feature type="signal peptide" evidence="7">
    <location>
        <begin position="1"/>
        <end position="18"/>
    </location>
</feature>
<dbReference type="Pfam" id="PF00041">
    <property type="entry name" value="fn3"/>
    <property type="match status" value="1"/>
</dbReference>
<evidence type="ECO:0000256" key="5">
    <source>
        <dbReference type="SAM" id="MobiDB-lite"/>
    </source>
</evidence>
<name>W6RRX6_CAEEL</name>
<evidence type="ECO:0000313" key="9">
    <source>
        <dbReference type="EMBL" id="CDM63516.1"/>
    </source>
</evidence>
<dbReference type="OrthoDB" id="6244967at2759"/>
<dbReference type="WormBase" id="C18F3.2e">
    <property type="protein sequence ID" value="CE49593"/>
    <property type="gene ID" value="WBGene00004732"/>
    <property type="gene designation" value="sax-7"/>
</dbReference>
<keyword evidence="4 6" id="KW-0472">Membrane</keyword>
<evidence type="ECO:0000256" key="7">
    <source>
        <dbReference type="SAM" id="SignalP"/>
    </source>
</evidence>
<proteinExistence type="evidence at protein level"/>
<dbReference type="GO" id="GO:0016020">
    <property type="term" value="C:membrane"/>
    <property type="evidence" value="ECO:0007669"/>
    <property type="project" value="UniProtKB-SubCell"/>
</dbReference>
<comment type="subcellular location">
    <subcellularLocation>
        <location evidence="1">Membrane</location>
        <topology evidence="1">Single-pass membrane protein</topology>
    </subcellularLocation>
</comment>
<dbReference type="SMART" id="SM00060">
    <property type="entry name" value="FN3"/>
    <property type="match status" value="1"/>
</dbReference>
<dbReference type="PeptideAtlas" id="W6RRX6"/>
<evidence type="ECO:0000313" key="11">
    <source>
        <dbReference type="WormBase" id="C18F3.2e"/>
    </source>
</evidence>
<feature type="chain" id="PRO_5004880699" evidence="7">
    <location>
        <begin position="19"/>
        <end position="252"/>
    </location>
</feature>
<keyword evidence="2 6" id="KW-0812">Transmembrane</keyword>
<keyword evidence="10" id="KW-1185">Reference proteome</keyword>